<keyword evidence="2" id="KW-1185">Reference proteome</keyword>
<dbReference type="AlphaFoldDB" id="A0A409X502"/>
<dbReference type="InParanoid" id="A0A409X502"/>
<evidence type="ECO:0000313" key="2">
    <source>
        <dbReference type="Proteomes" id="UP000283269"/>
    </source>
</evidence>
<proteinExistence type="predicted"/>
<reference evidence="1 2" key="1">
    <citation type="journal article" date="2018" name="Evol. Lett.">
        <title>Horizontal gene cluster transfer increased hallucinogenic mushroom diversity.</title>
        <authorList>
            <person name="Reynolds H.T."/>
            <person name="Vijayakumar V."/>
            <person name="Gluck-Thaler E."/>
            <person name="Korotkin H.B."/>
            <person name="Matheny P.B."/>
            <person name="Slot J.C."/>
        </authorList>
    </citation>
    <scope>NUCLEOTIDE SEQUENCE [LARGE SCALE GENOMIC DNA]</scope>
    <source>
        <strain evidence="1 2">2631</strain>
    </source>
</reference>
<protein>
    <submittedName>
        <fullName evidence="1">Uncharacterized protein</fullName>
    </submittedName>
</protein>
<organism evidence="1 2">
    <name type="scientific">Psilocybe cyanescens</name>
    <dbReference type="NCBI Taxonomy" id="93625"/>
    <lineage>
        <taxon>Eukaryota</taxon>
        <taxon>Fungi</taxon>
        <taxon>Dikarya</taxon>
        <taxon>Basidiomycota</taxon>
        <taxon>Agaricomycotina</taxon>
        <taxon>Agaricomycetes</taxon>
        <taxon>Agaricomycetidae</taxon>
        <taxon>Agaricales</taxon>
        <taxon>Agaricineae</taxon>
        <taxon>Strophariaceae</taxon>
        <taxon>Psilocybe</taxon>
    </lineage>
</organism>
<dbReference type="Proteomes" id="UP000283269">
    <property type="component" value="Unassembled WGS sequence"/>
</dbReference>
<evidence type="ECO:0000313" key="1">
    <source>
        <dbReference type="EMBL" id="PPQ85784.1"/>
    </source>
</evidence>
<sequence>MTVGEKEYSRDEVLQVVKKMSATRGDGSLVTAVVHRNGVHNDQYLDFMAKVRPGELTSQIIQWLVDDITL</sequence>
<name>A0A409X502_PSICY</name>
<comment type="caution">
    <text evidence="1">The sequence shown here is derived from an EMBL/GenBank/DDBJ whole genome shotgun (WGS) entry which is preliminary data.</text>
</comment>
<gene>
    <name evidence="1" type="ORF">CVT25_002846</name>
</gene>
<accession>A0A409X502</accession>
<dbReference type="EMBL" id="NHYD01002635">
    <property type="protein sequence ID" value="PPQ85784.1"/>
    <property type="molecule type" value="Genomic_DNA"/>
</dbReference>